<gene>
    <name evidence="2" type="ORF">HOLDEFILI_03849</name>
</gene>
<comment type="caution">
    <text evidence="2">The sequence shown here is derived from an EMBL/GenBank/DDBJ whole genome shotgun (WGS) entry which is preliminary data.</text>
</comment>
<reference evidence="2 3" key="1">
    <citation type="submission" date="2008-12" db="EMBL/GenBank/DDBJ databases">
        <authorList>
            <person name="Fulton L."/>
            <person name="Clifton S."/>
            <person name="Fulton B."/>
            <person name="Xu J."/>
            <person name="Minx P."/>
            <person name="Pepin K.H."/>
            <person name="Johnson M."/>
            <person name="Bhonagiri V."/>
            <person name="Nash W.E."/>
            <person name="Mardis E.R."/>
            <person name="Wilson R.K."/>
        </authorList>
    </citation>
    <scope>NUCLEOTIDE SEQUENCE [LARGE SCALE GENOMIC DNA]</scope>
    <source>
        <strain evidence="2 3">DSM 12042</strain>
    </source>
</reference>
<feature type="region of interest" description="Disordered" evidence="1">
    <location>
        <begin position="1"/>
        <end position="34"/>
    </location>
</feature>
<feature type="compositionally biased region" description="Basic and acidic residues" evidence="1">
    <location>
        <begin position="1"/>
        <end position="18"/>
    </location>
</feature>
<sequence>MTDQMSDKPSRQKRDNDIIKTFPPLAATIQPNKNSQREIGFQNIQDTVNITGLLGSHAEYIPTVIDDDQKEWPSPATPKGTGAQRCQIIQNPQHFTKCKKQ</sequence>
<name>B9YDD3_9FIRM</name>
<evidence type="ECO:0000313" key="2">
    <source>
        <dbReference type="EMBL" id="EEF65990.1"/>
    </source>
</evidence>
<dbReference type="EMBL" id="ACCF01000242">
    <property type="protein sequence ID" value="EEF65990.1"/>
    <property type="molecule type" value="Genomic_DNA"/>
</dbReference>
<dbReference type="HOGENOM" id="CLU_2287644_0_0_9"/>
<dbReference type="STRING" id="545696.HOLDEFILI_03849"/>
<protein>
    <submittedName>
        <fullName evidence="2">Uncharacterized protein</fullName>
    </submittedName>
</protein>
<evidence type="ECO:0000256" key="1">
    <source>
        <dbReference type="SAM" id="MobiDB-lite"/>
    </source>
</evidence>
<dbReference type="Proteomes" id="UP000005950">
    <property type="component" value="Unassembled WGS sequence"/>
</dbReference>
<organism evidence="2 3">
    <name type="scientific">Holdemania filiformis DSM 12042</name>
    <dbReference type="NCBI Taxonomy" id="545696"/>
    <lineage>
        <taxon>Bacteria</taxon>
        <taxon>Bacillati</taxon>
        <taxon>Bacillota</taxon>
        <taxon>Erysipelotrichia</taxon>
        <taxon>Erysipelotrichales</taxon>
        <taxon>Erysipelotrichaceae</taxon>
        <taxon>Holdemania</taxon>
    </lineage>
</organism>
<dbReference type="AlphaFoldDB" id="B9YDD3"/>
<proteinExistence type="predicted"/>
<evidence type="ECO:0000313" key="3">
    <source>
        <dbReference type="Proteomes" id="UP000005950"/>
    </source>
</evidence>
<reference evidence="2 3" key="2">
    <citation type="submission" date="2009-02" db="EMBL/GenBank/DDBJ databases">
        <title>Draft genome sequence of Holdemania filiformis DSM 12042.</title>
        <authorList>
            <person name="Sudarsanam P."/>
            <person name="Ley R."/>
            <person name="Guruge J."/>
            <person name="Turnbaugh P.J."/>
            <person name="Mahowald M."/>
            <person name="Liep D."/>
            <person name="Gordon J."/>
        </authorList>
    </citation>
    <scope>NUCLEOTIDE SEQUENCE [LARGE SCALE GENOMIC DNA]</scope>
    <source>
        <strain evidence="2 3">DSM 12042</strain>
    </source>
</reference>
<accession>B9YDD3</accession>